<name>A0A6G1X6C1_9BACI</name>
<evidence type="ECO:0000313" key="4">
    <source>
        <dbReference type="EMBL" id="MRG86551.1"/>
    </source>
</evidence>
<accession>A0A6G1X6C1</accession>
<feature type="coiled-coil region" evidence="1">
    <location>
        <begin position="87"/>
        <end position="135"/>
    </location>
</feature>
<keyword evidence="3" id="KW-0812">Transmembrane</keyword>
<comment type="caution">
    <text evidence="4">The sequence shown here is derived from an EMBL/GenBank/DDBJ whole genome shotgun (WGS) entry which is preliminary data.</text>
</comment>
<organism evidence="4 5">
    <name type="scientific">Salinibacillus xinjiangensis</name>
    <dbReference type="NCBI Taxonomy" id="1229268"/>
    <lineage>
        <taxon>Bacteria</taxon>
        <taxon>Bacillati</taxon>
        <taxon>Bacillota</taxon>
        <taxon>Bacilli</taxon>
        <taxon>Bacillales</taxon>
        <taxon>Bacillaceae</taxon>
        <taxon>Salinibacillus</taxon>
    </lineage>
</organism>
<evidence type="ECO:0000256" key="1">
    <source>
        <dbReference type="SAM" id="Coils"/>
    </source>
</evidence>
<dbReference type="AlphaFoldDB" id="A0A6G1X6C1"/>
<protein>
    <submittedName>
        <fullName evidence="4">SpoIIIAH-like family protein</fullName>
    </submittedName>
</protein>
<feature type="region of interest" description="Disordered" evidence="2">
    <location>
        <begin position="40"/>
        <end position="76"/>
    </location>
</feature>
<keyword evidence="3" id="KW-1133">Transmembrane helix</keyword>
<evidence type="ECO:0000256" key="3">
    <source>
        <dbReference type="SAM" id="Phobius"/>
    </source>
</evidence>
<proteinExistence type="predicted"/>
<evidence type="ECO:0000256" key="2">
    <source>
        <dbReference type="SAM" id="MobiDB-lite"/>
    </source>
</evidence>
<keyword evidence="1" id="KW-0175">Coiled coil</keyword>
<dbReference type="OrthoDB" id="2939102at2"/>
<dbReference type="Proteomes" id="UP000480185">
    <property type="component" value="Unassembled WGS sequence"/>
</dbReference>
<dbReference type="Pfam" id="PF12685">
    <property type="entry name" value="SpoIIIAH"/>
    <property type="match status" value="1"/>
</dbReference>
<evidence type="ECO:0000313" key="5">
    <source>
        <dbReference type="Proteomes" id="UP000480185"/>
    </source>
</evidence>
<gene>
    <name evidence="4" type="ORF">GH754_09430</name>
</gene>
<feature type="transmembrane region" description="Helical" evidence="3">
    <location>
        <begin position="7"/>
        <end position="25"/>
    </location>
</feature>
<keyword evidence="5" id="KW-1185">Reference proteome</keyword>
<sequence>MLKKQTVWLLTMLSLLIVLSVYYMTSPGGDQVALIGDQNEEENTEAGSEDTIETNVTEGSGEATEVDAEGNPISATSTEDDLFTQIRLEMQDQRSQQREQLDEILEASNVSAEEKNQAMEELNRLEETKSKESILEKVIQSEKNYSDVLVRSEGDVVHVTVKADEVSGADANHIMQMVRDEFGEIEVDVKFQPSNS</sequence>
<keyword evidence="3" id="KW-0472">Membrane</keyword>
<dbReference type="InterPro" id="IPR024232">
    <property type="entry name" value="SpoIIIAH"/>
</dbReference>
<dbReference type="EMBL" id="WJNH01000005">
    <property type="protein sequence ID" value="MRG86551.1"/>
    <property type="molecule type" value="Genomic_DNA"/>
</dbReference>
<feature type="compositionally biased region" description="Acidic residues" evidence="2">
    <location>
        <begin position="40"/>
        <end position="52"/>
    </location>
</feature>
<dbReference type="Gene3D" id="1.10.287.4300">
    <property type="entry name" value="Stage III sporulation protein AH-like"/>
    <property type="match status" value="1"/>
</dbReference>
<reference evidence="4 5" key="1">
    <citation type="submission" date="2019-11" db="EMBL/GenBank/DDBJ databases">
        <authorList>
            <person name="Li J."/>
        </authorList>
    </citation>
    <scope>NUCLEOTIDE SEQUENCE [LARGE SCALE GENOMIC DNA]</scope>
    <source>
        <strain evidence="4 5">J4</strain>
    </source>
</reference>
<dbReference type="InterPro" id="IPR038503">
    <property type="entry name" value="SpoIIIAH_sf"/>
</dbReference>